<dbReference type="GO" id="GO:0004386">
    <property type="term" value="F:helicase activity"/>
    <property type="evidence" value="ECO:0007669"/>
    <property type="project" value="UniProtKB-KW"/>
</dbReference>
<dbReference type="PANTHER" id="PTHR10799">
    <property type="entry name" value="SNF2/RAD54 HELICASE FAMILY"/>
    <property type="match status" value="1"/>
</dbReference>
<dbReference type="Pfam" id="PF00176">
    <property type="entry name" value="SNF2-rel_dom"/>
    <property type="match status" value="1"/>
</dbReference>
<dbReference type="PROSITE" id="PS51194">
    <property type="entry name" value="HELICASE_CTER"/>
    <property type="match status" value="1"/>
</dbReference>
<comment type="caution">
    <text evidence="7">The sequence shown here is derived from an EMBL/GenBank/DDBJ whole genome shotgun (WGS) entry which is preliminary data.</text>
</comment>
<dbReference type="PROSITE" id="PS51192">
    <property type="entry name" value="HELICASE_ATP_BIND_1"/>
    <property type="match status" value="1"/>
</dbReference>
<gene>
    <name evidence="7" type="ORF">BHF68_01685</name>
</gene>
<name>A0A1E5G6Q0_9FIRM</name>
<accession>A0A1E5G6Q0</accession>
<organism evidence="7 8">
    <name type="scientific">Desulfuribacillus alkaliarsenatis</name>
    <dbReference type="NCBI Taxonomy" id="766136"/>
    <lineage>
        <taxon>Bacteria</taxon>
        <taxon>Bacillati</taxon>
        <taxon>Bacillota</taxon>
        <taxon>Desulfuribacillia</taxon>
        <taxon>Desulfuribacillales</taxon>
        <taxon>Desulfuribacillaceae</taxon>
        <taxon>Desulfuribacillus</taxon>
    </lineage>
</organism>
<keyword evidence="2" id="KW-0378">Hydrolase</keyword>
<dbReference type="CDD" id="cd18793">
    <property type="entry name" value="SF2_C_SNF"/>
    <property type="match status" value="1"/>
</dbReference>
<dbReference type="Gene3D" id="3.40.50.300">
    <property type="entry name" value="P-loop containing nucleotide triphosphate hydrolases"/>
    <property type="match status" value="1"/>
</dbReference>
<sequence length="542" mass="62635">MQDNKTDSWSLIELAHEAEKILMAKDFHQLECIKHLPQIIPYPHQLKTAQRVISEMRGRAILADEVGLGKTIEAGLILKEYMLRGLVKKVLVLVPASLVLQWTRELNEKFYIPATAHRKHYSWDAEIVVASIDTAKREDHMNIILDKEYDMLIVDEAHKLKNRKTKNWQNINKIKKKYCLLLTATPVQNSLDELFNLITLLKPGQLGSYNSFLHNYVEGKRIPKNKNELKKLVDKVMIRNKRRDGGVEFVDRNIHTISVELSEEERNLYEAVTGFIRSNRELNMLSMLTLQREVCSSSDATFVTLINMLKNVEPGSALDQEIRQLLDISRTVKEVTKAQKLVEIIKSVNDKVIVFTEYRATQEFLQMYLAHHQISSVPYRGGFKRGKKEWMKDLFFSRAQVMVATEAGGEGINLQFCNNIINYDLPWNPMRIEQRIGRVHRLGQARDVNIYNLSTKDTIEEHILFLLQEKINMFEMVIGELDSILTKLKMTKGQKLESSILNIVYNADNQKEMVNKINELGEKIVQAKQELVKESGSLDIFN</sequence>
<dbReference type="SMART" id="SM00487">
    <property type="entry name" value="DEXDc"/>
    <property type="match status" value="1"/>
</dbReference>
<reference evidence="7 8" key="1">
    <citation type="submission" date="2016-09" db="EMBL/GenBank/DDBJ databases">
        <title>Draft genome sequence for the type strain of Desulfuribacillus alkaliarsenatis AHT28, an obligately anaerobic, sulfidogenic bacterium isolated from Russian soda lake sediments.</title>
        <authorList>
            <person name="Abin C.A."/>
            <person name="Hollibaugh J.T."/>
        </authorList>
    </citation>
    <scope>NUCLEOTIDE SEQUENCE [LARGE SCALE GENOMIC DNA]</scope>
    <source>
        <strain evidence="7 8">AHT28</strain>
    </source>
</reference>
<dbReference type="Pfam" id="PF00271">
    <property type="entry name" value="Helicase_C"/>
    <property type="match status" value="1"/>
</dbReference>
<evidence type="ECO:0000259" key="6">
    <source>
        <dbReference type="PROSITE" id="PS51194"/>
    </source>
</evidence>
<feature type="domain" description="Helicase ATP-binding" evidence="5">
    <location>
        <begin position="51"/>
        <end position="204"/>
    </location>
</feature>
<dbReference type="InterPro" id="IPR000330">
    <property type="entry name" value="SNF2_N"/>
</dbReference>
<dbReference type="CDD" id="cd18011">
    <property type="entry name" value="DEXDc_RapA"/>
    <property type="match status" value="1"/>
</dbReference>
<dbReference type="InterPro" id="IPR057342">
    <property type="entry name" value="DEXDc_RapA"/>
</dbReference>
<evidence type="ECO:0000313" key="7">
    <source>
        <dbReference type="EMBL" id="OEF98769.1"/>
    </source>
</evidence>
<evidence type="ECO:0000256" key="1">
    <source>
        <dbReference type="ARBA" id="ARBA00022741"/>
    </source>
</evidence>
<dbReference type="STRING" id="766136.BHF68_01685"/>
<dbReference type="Gene3D" id="3.40.50.10810">
    <property type="entry name" value="Tandem AAA-ATPase domain"/>
    <property type="match status" value="1"/>
</dbReference>
<dbReference type="InterPro" id="IPR027417">
    <property type="entry name" value="P-loop_NTPase"/>
</dbReference>
<evidence type="ECO:0000313" key="8">
    <source>
        <dbReference type="Proteomes" id="UP000094296"/>
    </source>
</evidence>
<keyword evidence="4" id="KW-0067">ATP-binding</keyword>
<protein>
    <submittedName>
        <fullName evidence="7">ATP-dependent helicase</fullName>
    </submittedName>
</protein>
<evidence type="ECO:0000256" key="2">
    <source>
        <dbReference type="ARBA" id="ARBA00022801"/>
    </source>
</evidence>
<feature type="domain" description="Helicase C-terminal" evidence="6">
    <location>
        <begin position="340"/>
        <end position="489"/>
    </location>
</feature>
<dbReference type="Proteomes" id="UP000094296">
    <property type="component" value="Unassembled WGS sequence"/>
</dbReference>
<evidence type="ECO:0000256" key="4">
    <source>
        <dbReference type="ARBA" id="ARBA00022840"/>
    </source>
</evidence>
<dbReference type="InterPro" id="IPR001650">
    <property type="entry name" value="Helicase_C-like"/>
</dbReference>
<dbReference type="InterPro" id="IPR049730">
    <property type="entry name" value="SNF2/RAD54-like_C"/>
</dbReference>
<dbReference type="SMART" id="SM00490">
    <property type="entry name" value="HELICc"/>
    <property type="match status" value="1"/>
</dbReference>
<keyword evidence="1" id="KW-0547">Nucleotide-binding</keyword>
<evidence type="ECO:0000259" key="5">
    <source>
        <dbReference type="PROSITE" id="PS51192"/>
    </source>
</evidence>
<keyword evidence="8" id="KW-1185">Reference proteome</keyword>
<dbReference type="GO" id="GO:0016787">
    <property type="term" value="F:hydrolase activity"/>
    <property type="evidence" value="ECO:0007669"/>
    <property type="project" value="UniProtKB-KW"/>
</dbReference>
<keyword evidence="3 7" id="KW-0347">Helicase</keyword>
<dbReference type="GO" id="GO:0005524">
    <property type="term" value="F:ATP binding"/>
    <property type="evidence" value="ECO:0007669"/>
    <property type="project" value="UniProtKB-KW"/>
</dbReference>
<dbReference type="SUPFAM" id="SSF52540">
    <property type="entry name" value="P-loop containing nucleoside triphosphate hydrolases"/>
    <property type="match status" value="2"/>
</dbReference>
<dbReference type="AlphaFoldDB" id="A0A1E5G6Q0"/>
<dbReference type="EMBL" id="MIJE01000001">
    <property type="protein sequence ID" value="OEF98769.1"/>
    <property type="molecule type" value="Genomic_DNA"/>
</dbReference>
<dbReference type="InterPro" id="IPR014001">
    <property type="entry name" value="Helicase_ATP-bd"/>
</dbReference>
<dbReference type="InterPro" id="IPR038718">
    <property type="entry name" value="SNF2-like_sf"/>
</dbReference>
<proteinExistence type="predicted"/>
<dbReference type="RefSeq" id="WP_069642261.1">
    <property type="nucleotide sequence ID" value="NZ_MIJE01000001.1"/>
</dbReference>
<evidence type="ECO:0000256" key="3">
    <source>
        <dbReference type="ARBA" id="ARBA00022806"/>
    </source>
</evidence>
<dbReference type="OrthoDB" id="9814088at2"/>